<dbReference type="AlphaFoldDB" id="F6R2S2"/>
<dbReference type="Proteomes" id="UP000008144">
    <property type="component" value="Chromosome 4"/>
</dbReference>
<protein>
    <submittedName>
        <fullName evidence="1">Uncharacterized protein</fullName>
    </submittedName>
</protein>
<reference evidence="1" key="4">
    <citation type="submission" date="2025-09" db="UniProtKB">
        <authorList>
            <consortium name="Ensembl"/>
        </authorList>
    </citation>
    <scope>IDENTIFICATION</scope>
</reference>
<reference evidence="1" key="2">
    <citation type="journal article" date="2008" name="Genome Biol.">
        <title>Improved genome assembly and evidence-based global gene model set for the chordate Ciona intestinalis: new insight into intron and operon populations.</title>
        <authorList>
            <person name="Satou Y."/>
            <person name="Mineta K."/>
            <person name="Ogasawara M."/>
            <person name="Sasakura Y."/>
            <person name="Shoguchi E."/>
            <person name="Ueno K."/>
            <person name="Yamada L."/>
            <person name="Matsumoto J."/>
            <person name="Wasserscheid J."/>
            <person name="Dewar K."/>
            <person name="Wiley G.B."/>
            <person name="Macmil S.L."/>
            <person name="Roe B.A."/>
            <person name="Zeller R.W."/>
            <person name="Hastings K.E."/>
            <person name="Lemaire P."/>
            <person name="Lindquist E."/>
            <person name="Endo T."/>
            <person name="Hotta K."/>
            <person name="Inaba K."/>
        </authorList>
    </citation>
    <scope>NUCLEOTIDE SEQUENCE [LARGE SCALE GENOMIC DNA]</scope>
    <source>
        <strain evidence="1">wild type</strain>
    </source>
</reference>
<dbReference type="EMBL" id="EAAA01002006">
    <property type="status" value="NOT_ANNOTATED_CDS"/>
    <property type="molecule type" value="Genomic_DNA"/>
</dbReference>
<evidence type="ECO:0000313" key="1">
    <source>
        <dbReference type="Ensembl" id="ENSCINP00000018049.3"/>
    </source>
</evidence>
<name>F6R2S2_CIOIN</name>
<sequence length="82" mass="9542">TLPFLLDCRSFFSLFSLPRRLEVRSSISFSSLPTRLDLRSSHPFLPQIDLWMLDHSTSLLLISYEEVDPSPPMKCFPPYPQK</sequence>
<dbReference type="HOGENOM" id="CLU_2564258_0_0_1"/>
<evidence type="ECO:0000313" key="2">
    <source>
        <dbReference type="Proteomes" id="UP000008144"/>
    </source>
</evidence>
<reference evidence="2" key="1">
    <citation type="journal article" date="2002" name="Science">
        <title>The draft genome of Ciona intestinalis: insights into chordate and vertebrate origins.</title>
        <authorList>
            <person name="Dehal P."/>
            <person name="Satou Y."/>
            <person name="Campbell R.K."/>
            <person name="Chapman J."/>
            <person name="Degnan B."/>
            <person name="De Tomaso A."/>
            <person name="Davidson B."/>
            <person name="Di Gregorio A."/>
            <person name="Gelpke M."/>
            <person name="Goodstein D.M."/>
            <person name="Harafuji N."/>
            <person name="Hastings K.E."/>
            <person name="Ho I."/>
            <person name="Hotta K."/>
            <person name="Huang W."/>
            <person name="Kawashima T."/>
            <person name="Lemaire P."/>
            <person name="Martinez D."/>
            <person name="Meinertzhagen I.A."/>
            <person name="Necula S."/>
            <person name="Nonaka M."/>
            <person name="Putnam N."/>
            <person name="Rash S."/>
            <person name="Saiga H."/>
            <person name="Satake M."/>
            <person name="Terry A."/>
            <person name="Yamada L."/>
            <person name="Wang H.G."/>
            <person name="Awazu S."/>
            <person name="Azumi K."/>
            <person name="Boore J."/>
            <person name="Branno M."/>
            <person name="Chin-Bow S."/>
            <person name="DeSantis R."/>
            <person name="Doyle S."/>
            <person name="Francino P."/>
            <person name="Keys D.N."/>
            <person name="Haga S."/>
            <person name="Hayashi H."/>
            <person name="Hino K."/>
            <person name="Imai K.S."/>
            <person name="Inaba K."/>
            <person name="Kano S."/>
            <person name="Kobayashi K."/>
            <person name="Kobayashi M."/>
            <person name="Lee B.I."/>
            <person name="Makabe K.W."/>
            <person name="Manohar C."/>
            <person name="Matassi G."/>
            <person name="Medina M."/>
            <person name="Mochizuki Y."/>
            <person name="Mount S."/>
            <person name="Morishita T."/>
            <person name="Miura S."/>
            <person name="Nakayama A."/>
            <person name="Nishizaka S."/>
            <person name="Nomoto H."/>
            <person name="Ohta F."/>
            <person name="Oishi K."/>
            <person name="Rigoutsos I."/>
            <person name="Sano M."/>
            <person name="Sasaki A."/>
            <person name="Sasakura Y."/>
            <person name="Shoguchi E."/>
            <person name="Shin-i T."/>
            <person name="Spagnuolo A."/>
            <person name="Stainier D."/>
            <person name="Suzuki M.M."/>
            <person name="Tassy O."/>
            <person name="Takatori N."/>
            <person name="Tokuoka M."/>
            <person name="Yagi K."/>
            <person name="Yoshizaki F."/>
            <person name="Wada S."/>
            <person name="Zhang C."/>
            <person name="Hyatt P.D."/>
            <person name="Larimer F."/>
            <person name="Detter C."/>
            <person name="Doggett N."/>
            <person name="Glavina T."/>
            <person name="Hawkins T."/>
            <person name="Richardson P."/>
            <person name="Lucas S."/>
            <person name="Kohara Y."/>
            <person name="Levine M."/>
            <person name="Satoh N."/>
            <person name="Rokhsar D.S."/>
        </authorList>
    </citation>
    <scope>NUCLEOTIDE SEQUENCE [LARGE SCALE GENOMIC DNA]</scope>
</reference>
<dbReference type="Ensembl" id="ENSCINT00000018049.3">
    <property type="protein sequence ID" value="ENSCINP00000018049.3"/>
    <property type="gene ID" value="ENSCING00000013486.2"/>
</dbReference>
<accession>F6R2S2</accession>
<reference evidence="1" key="3">
    <citation type="submission" date="2025-08" db="UniProtKB">
        <authorList>
            <consortium name="Ensembl"/>
        </authorList>
    </citation>
    <scope>IDENTIFICATION</scope>
</reference>
<dbReference type="InParanoid" id="F6R2S2"/>
<proteinExistence type="predicted"/>
<organism evidence="1 2">
    <name type="scientific">Ciona intestinalis</name>
    <name type="common">Transparent sea squirt</name>
    <name type="synonym">Ascidia intestinalis</name>
    <dbReference type="NCBI Taxonomy" id="7719"/>
    <lineage>
        <taxon>Eukaryota</taxon>
        <taxon>Metazoa</taxon>
        <taxon>Chordata</taxon>
        <taxon>Tunicata</taxon>
        <taxon>Ascidiacea</taxon>
        <taxon>Phlebobranchia</taxon>
        <taxon>Cionidae</taxon>
        <taxon>Ciona</taxon>
    </lineage>
</organism>
<keyword evidence="2" id="KW-1185">Reference proteome</keyword>